<evidence type="ECO:0000256" key="8">
    <source>
        <dbReference type="SAM" id="Phobius"/>
    </source>
</evidence>
<evidence type="ECO:0000256" key="6">
    <source>
        <dbReference type="ARBA" id="ARBA00022989"/>
    </source>
</evidence>
<dbReference type="RefSeq" id="WP_099788369.1">
    <property type="nucleotide sequence ID" value="NZ_JBHLYV010000086.1"/>
</dbReference>
<accession>A0A2G8TFR5</accession>
<dbReference type="Proteomes" id="UP000230390">
    <property type="component" value="Unassembled WGS sequence"/>
</dbReference>
<dbReference type="AlphaFoldDB" id="A0A2G8TFR5"/>
<keyword evidence="6 8" id="KW-1133">Transmembrane helix</keyword>
<feature type="transmembrane region" description="Helical" evidence="8">
    <location>
        <begin position="387"/>
        <end position="409"/>
    </location>
</feature>
<evidence type="ECO:0000259" key="10">
    <source>
        <dbReference type="Pfam" id="PF12704"/>
    </source>
</evidence>
<evidence type="ECO:0000313" key="11">
    <source>
        <dbReference type="EMBL" id="PIL44864.1"/>
    </source>
</evidence>
<dbReference type="GO" id="GO:0098797">
    <property type="term" value="C:plasma membrane protein complex"/>
    <property type="evidence" value="ECO:0007669"/>
    <property type="project" value="TreeGrafter"/>
</dbReference>
<keyword evidence="12" id="KW-1185">Reference proteome</keyword>
<feature type="domain" description="ABC3 transporter permease C-terminal" evidence="9">
    <location>
        <begin position="280"/>
        <end position="413"/>
    </location>
</feature>
<evidence type="ECO:0000256" key="1">
    <source>
        <dbReference type="ARBA" id="ARBA00004651"/>
    </source>
</evidence>
<dbReference type="OrthoDB" id="9808461at2"/>
<comment type="subcellular location">
    <subcellularLocation>
        <location evidence="1">Cell membrane</location>
        <topology evidence="1">Multi-pass membrane protein</topology>
    </subcellularLocation>
</comment>
<organism evidence="11 12">
    <name type="scientific">Massilia eurypsychrophila</name>
    <dbReference type="NCBI Taxonomy" id="1485217"/>
    <lineage>
        <taxon>Bacteria</taxon>
        <taxon>Pseudomonadati</taxon>
        <taxon>Pseudomonadota</taxon>
        <taxon>Betaproteobacteria</taxon>
        <taxon>Burkholderiales</taxon>
        <taxon>Oxalobacteraceae</taxon>
        <taxon>Telluria group</taxon>
        <taxon>Massilia</taxon>
    </lineage>
</organism>
<reference evidence="11 12" key="1">
    <citation type="submission" date="2017-10" db="EMBL/GenBank/DDBJ databases">
        <title>Massilia psychrophilum sp. nov., a novel purple-pigmented bacterium isolated from Tianshan glacier, Xinjiang Municipality, China.</title>
        <authorList>
            <person name="Wang H."/>
        </authorList>
    </citation>
    <scope>NUCLEOTIDE SEQUENCE [LARGE SCALE GENOMIC DNA]</scope>
    <source>
        <strain evidence="11 12">JCM 30074</strain>
    </source>
</reference>
<evidence type="ECO:0000259" key="9">
    <source>
        <dbReference type="Pfam" id="PF02687"/>
    </source>
</evidence>
<dbReference type="InterPro" id="IPR025857">
    <property type="entry name" value="MacB_PCD"/>
</dbReference>
<protein>
    <submittedName>
        <fullName evidence="11">Lipoprotein-releasing system transmembrane subunit LolC</fullName>
    </submittedName>
</protein>
<keyword evidence="5 8" id="KW-0812">Transmembrane</keyword>
<comment type="similarity">
    <text evidence="2">Belongs to the ABC-4 integral membrane protein family. LolC/E subfamily.</text>
</comment>
<proteinExistence type="inferred from homology"/>
<comment type="caution">
    <text evidence="11">The sequence shown here is derived from an EMBL/GenBank/DDBJ whole genome shotgun (WGS) entry which is preliminary data.</text>
</comment>
<dbReference type="InterPro" id="IPR003838">
    <property type="entry name" value="ABC3_permease_C"/>
</dbReference>
<dbReference type="Pfam" id="PF12704">
    <property type="entry name" value="MacB_PCD"/>
    <property type="match status" value="1"/>
</dbReference>
<evidence type="ECO:0000256" key="4">
    <source>
        <dbReference type="ARBA" id="ARBA00022475"/>
    </source>
</evidence>
<feature type="transmembrane region" description="Helical" evidence="8">
    <location>
        <begin position="278"/>
        <end position="302"/>
    </location>
</feature>
<dbReference type="PANTHER" id="PTHR30489">
    <property type="entry name" value="LIPOPROTEIN-RELEASING SYSTEM TRANSMEMBRANE PROTEIN LOLE"/>
    <property type="match status" value="1"/>
</dbReference>
<evidence type="ECO:0000313" key="12">
    <source>
        <dbReference type="Proteomes" id="UP000230390"/>
    </source>
</evidence>
<dbReference type="Pfam" id="PF02687">
    <property type="entry name" value="FtsX"/>
    <property type="match status" value="1"/>
</dbReference>
<evidence type="ECO:0000256" key="5">
    <source>
        <dbReference type="ARBA" id="ARBA00022692"/>
    </source>
</evidence>
<feature type="transmembrane region" description="Helical" evidence="8">
    <location>
        <begin position="29"/>
        <end position="55"/>
    </location>
</feature>
<dbReference type="InterPro" id="IPR011925">
    <property type="entry name" value="LolCE_TM"/>
</dbReference>
<dbReference type="GO" id="GO:0042953">
    <property type="term" value="P:lipoprotein transport"/>
    <property type="evidence" value="ECO:0007669"/>
    <property type="project" value="InterPro"/>
</dbReference>
<dbReference type="PANTHER" id="PTHR30489:SF0">
    <property type="entry name" value="LIPOPROTEIN-RELEASING SYSTEM TRANSMEMBRANE PROTEIN LOLE"/>
    <property type="match status" value="1"/>
</dbReference>
<dbReference type="NCBIfam" id="TIGR02212">
    <property type="entry name" value="lolCE"/>
    <property type="match status" value="1"/>
</dbReference>
<evidence type="ECO:0000256" key="3">
    <source>
        <dbReference type="ARBA" id="ARBA00022448"/>
    </source>
</evidence>
<evidence type="ECO:0000256" key="2">
    <source>
        <dbReference type="ARBA" id="ARBA00005236"/>
    </source>
</evidence>
<keyword evidence="3" id="KW-0813">Transport</keyword>
<keyword evidence="11" id="KW-0449">Lipoprotein</keyword>
<feature type="transmembrane region" description="Helical" evidence="8">
    <location>
        <begin position="323"/>
        <end position="350"/>
    </location>
</feature>
<keyword evidence="4" id="KW-1003">Cell membrane</keyword>
<evidence type="ECO:0000256" key="7">
    <source>
        <dbReference type="ARBA" id="ARBA00023136"/>
    </source>
</evidence>
<name>A0A2G8TFR5_9BURK</name>
<dbReference type="EMBL" id="PDOC01000005">
    <property type="protein sequence ID" value="PIL44864.1"/>
    <property type="molecule type" value="Genomic_DNA"/>
</dbReference>
<gene>
    <name evidence="11" type="ORF">CR105_10280</name>
</gene>
<feature type="domain" description="MacB-like periplasmic core" evidence="10">
    <location>
        <begin position="34"/>
        <end position="248"/>
    </location>
</feature>
<sequence length="421" mass="45196">MSFIDKLPYEWAVGIRYTRAGKRSARNSFISFISLISVSGIALGVAALIVVLSVMNGFQKEVTDRMLSVVAHIEIYNQRGDMPEWQGVIADSFKNPAVKGAAPFAETQGMLMSDGVMKPALLRGVLPAEESKVSDVPTKIVQGKFADLRAGEFNIVLGIELARSLALKVGDKVTLAVAPGQSASAEMAPRMVNFTLVGIFEAGHFEYDSGLAFVHMADAQAIANLAAPAGVRLRLADMHDAPRVAQELAGSLPGQLLVRDWSKHNPTWFAAVQSQKKMMFIILVLIIAVAAFNLVATLAMTVTDKQADIAILRTLGSSPRSIMKIFMIQGALIGIIGTAVGVSAGVLLALNIDVIIPFIERAFGIQFLSKDIYFISALPSDLRWNDVFGIAGVSVGLAFLATLYPSFAASRVKPAEALRYE</sequence>
<dbReference type="GO" id="GO:0044874">
    <property type="term" value="P:lipoprotein localization to outer membrane"/>
    <property type="evidence" value="ECO:0007669"/>
    <property type="project" value="TreeGrafter"/>
</dbReference>
<dbReference type="InterPro" id="IPR051447">
    <property type="entry name" value="Lipoprotein-release_system"/>
</dbReference>
<keyword evidence="7 8" id="KW-0472">Membrane</keyword>